<proteinExistence type="predicted"/>
<organism evidence="2 3">
    <name type="scientific">Alkalicella caledoniensis</name>
    <dbReference type="NCBI Taxonomy" id="2731377"/>
    <lineage>
        <taxon>Bacteria</taxon>
        <taxon>Bacillati</taxon>
        <taxon>Bacillota</taxon>
        <taxon>Clostridia</taxon>
        <taxon>Eubacteriales</taxon>
        <taxon>Proteinivoracaceae</taxon>
        <taxon>Alkalicella</taxon>
    </lineage>
</organism>
<dbReference type="SUPFAM" id="SSF53448">
    <property type="entry name" value="Nucleotide-diphospho-sugar transferases"/>
    <property type="match status" value="1"/>
</dbReference>
<evidence type="ECO:0000313" key="3">
    <source>
        <dbReference type="Proteomes" id="UP000516160"/>
    </source>
</evidence>
<dbReference type="AlphaFoldDB" id="A0A7G9W3X2"/>
<dbReference type="CDD" id="cd00761">
    <property type="entry name" value="Glyco_tranf_GTA_type"/>
    <property type="match status" value="1"/>
</dbReference>
<keyword evidence="2" id="KW-0808">Transferase</keyword>
<accession>A0A7G9W3X2</accession>
<reference evidence="2 3" key="1">
    <citation type="submission" date="2020-07" db="EMBL/GenBank/DDBJ databases">
        <title>Alkalicella. sp. LB2 genome.</title>
        <authorList>
            <person name="Postec A."/>
            <person name="Quemeneur M."/>
        </authorList>
    </citation>
    <scope>NUCLEOTIDE SEQUENCE [LARGE SCALE GENOMIC DNA]</scope>
    <source>
        <strain evidence="2 3">LB2</strain>
    </source>
</reference>
<dbReference type="Gene3D" id="3.90.550.10">
    <property type="entry name" value="Spore Coat Polysaccharide Biosynthesis Protein SpsA, Chain A"/>
    <property type="match status" value="1"/>
</dbReference>
<dbReference type="KEGG" id="acae:HYG86_00655"/>
<protein>
    <submittedName>
        <fullName evidence="2">Glycosyltransferase family 2 protein</fullName>
    </submittedName>
</protein>
<evidence type="ECO:0000259" key="1">
    <source>
        <dbReference type="Pfam" id="PF00535"/>
    </source>
</evidence>
<gene>
    <name evidence="2" type="ORF">HYG86_00655</name>
</gene>
<sequence length="271" mass="31634">MNLEVLVSTMNQRDYSLINKMNIQSNAVVINQCNDNSQIEFLHSQHRIRWINKSERGLSKSRNLAIKSSEADICMISDDDLIYVDDYVEKVKAQFDKYPNADIITFQVEGIEEKFKDYHVEVRELNYLTSMKVASVEIAFKRDSIIGNKIKFDENFGAGARFQMGEENIFLTQCLQKGLNILYVPVKIADLHIGESSWFNGYNKDYFISKGAQFTAMSRMLANVYIIQYVLRKHKLFKNDISRFRALKLMMIGRKEYLNNIRNIGDLNERY</sequence>
<dbReference type="Pfam" id="PF00535">
    <property type="entry name" value="Glycos_transf_2"/>
    <property type="match status" value="1"/>
</dbReference>
<dbReference type="GO" id="GO:0016740">
    <property type="term" value="F:transferase activity"/>
    <property type="evidence" value="ECO:0007669"/>
    <property type="project" value="UniProtKB-KW"/>
</dbReference>
<dbReference type="InterPro" id="IPR001173">
    <property type="entry name" value="Glyco_trans_2-like"/>
</dbReference>
<feature type="domain" description="Glycosyltransferase 2-like" evidence="1">
    <location>
        <begin position="43"/>
        <end position="129"/>
    </location>
</feature>
<name>A0A7G9W3X2_ALKCA</name>
<dbReference type="Proteomes" id="UP000516160">
    <property type="component" value="Chromosome"/>
</dbReference>
<evidence type="ECO:0000313" key="2">
    <source>
        <dbReference type="EMBL" id="QNO13384.1"/>
    </source>
</evidence>
<dbReference type="InterPro" id="IPR029044">
    <property type="entry name" value="Nucleotide-diphossugar_trans"/>
</dbReference>
<dbReference type="RefSeq" id="WP_213167056.1">
    <property type="nucleotide sequence ID" value="NZ_CP058559.1"/>
</dbReference>
<dbReference type="EMBL" id="CP058559">
    <property type="protein sequence ID" value="QNO13384.1"/>
    <property type="molecule type" value="Genomic_DNA"/>
</dbReference>
<keyword evidence="3" id="KW-1185">Reference proteome</keyword>